<name>A0ACB9E797_9ASTR</name>
<dbReference type="EMBL" id="CM042035">
    <property type="protein sequence ID" value="KAI3754596.1"/>
    <property type="molecule type" value="Genomic_DNA"/>
</dbReference>
<reference evidence="2" key="1">
    <citation type="journal article" date="2022" name="Mol. Ecol. Resour.">
        <title>The genomes of chicory, endive, great burdock and yacon provide insights into Asteraceae palaeo-polyploidization history and plant inulin production.</title>
        <authorList>
            <person name="Fan W."/>
            <person name="Wang S."/>
            <person name="Wang H."/>
            <person name="Wang A."/>
            <person name="Jiang F."/>
            <person name="Liu H."/>
            <person name="Zhao H."/>
            <person name="Xu D."/>
            <person name="Zhang Y."/>
        </authorList>
    </citation>
    <scope>NUCLEOTIDE SEQUENCE [LARGE SCALE GENOMIC DNA]</scope>
    <source>
        <strain evidence="2">cv. Yunnan</strain>
    </source>
</reference>
<accession>A0ACB9E797</accession>
<sequence>MAQNNGFDDTGSINRPPRLVSGEYYDMWKNRMESFFCYQEYGMWRSIKDGPYVPMVAFADSGGPSVPKEPSKYSDEDIKKMEVDFKALGAIRMCLPNEVFHNFREYKSAKELWVALEKMFAGPEEVKENRRDILKQQYENFVWKEGESLTVLYNRYTYLVGELL</sequence>
<evidence type="ECO:0000313" key="2">
    <source>
        <dbReference type="Proteomes" id="UP001056120"/>
    </source>
</evidence>
<keyword evidence="2" id="KW-1185">Reference proteome</keyword>
<comment type="caution">
    <text evidence="1">The sequence shown here is derived from an EMBL/GenBank/DDBJ whole genome shotgun (WGS) entry which is preliminary data.</text>
</comment>
<proteinExistence type="predicted"/>
<evidence type="ECO:0000313" key="1">
    <source>
        <dbReference type="EMBL" id="KAI3754596.1"/>
    </source>
</evidence>
<gene>
    <name evidence="1" type="ORF">L1987_54383</name>
</gene>
<reference evidence="1 2" key="2">
    <citation type="journal article" date="2022" name="Mol. Ecol. Resour.">
        <title>The genomes of chicory, endive, great burdock and yacon provide insights into Asteraceae paleo-polyploidization history and plant inulin production.</title>
        <authorList>
            <person name="Fan W."/>
            <person name="Wang S."/>
            <person name="Wang H."/>
            <person name="Wang A."/>
            <person name="Jiang F."/>
            <person name="Liu H."/>
            <person name="Zhao H."/>
            <person name="Xu D."/>
            <person name="Zhang Y."/>
        </authorList>
    </citation>
    <scope>NUCLEOTIDE SEQUENCE [LARGE SCALE GENOMIC DNA]</scope>
    <source>
        <strain evidence="2">cv. Yunnan</strain>
        <tissue evidence="1">Leaves</tissue>
    </source>
</reference>
<dbReference type="Proteomes" id="UP001056120">
    <property type="component" value="Linkage Group LG18"/>
</dbReference>
<protein>
    <submittedName>
        <fullName evidence="1">Uncharacterized protein</fullName>
    </submittedName>
</protein>
<organism evidence="1 2">
    <name type="scientific">Smallanthus sonchifolius</name>
    <dbReference type="NCBI Taxonomy" id="185202"/>
    <lineage>
        <taxon>Eukaryota</taxon>
        <taxon>Viridiplantae</taxon>
        <taxon>Streptophyta</taxon>
        <taxon>Embryophyta</taxon>
        <taxon>Tracheophyta</taxon>
        <taxon>Spermatophyta</taxon>
        <taxon>Magnoliopsida</taxon>
        <taxon>eudicotyledons</taxon>
        <taxon>Gunneridae</taxon>
        <taxon>Pentapetalae</taxon>
        <taxon>asterids</taxon>
        <taxon>campanulids</taxon>
        <taxon>Asterales</taxon>
        <taxon>Asteraceae</taxon>
        <taxon>Asteroideae</taxon>
        <taxon>Heliantheae alliance</taxon>
        <taxon>Millerieae</taxon>
        <taxon>Smallanthus</taxon>
    </lineage>
</organism>